<proteinExistence type="predicted"/>
<protein>
    <recommendedName>
        <fullName evidence="3">DUF1330 domain-containing protein</fullName>
    </recommendedName>
</protein>
<name>A0A3G8JTL3_9ACTN</name>
<dbReference type="EMBL" id="CP033972">
    <property type="protein sequence ID" value="AZG47510.1"/>
    <property type="molecule type" value="Genomic_DNA"/>
</dbReference>
<accession>A0A3G8JTL3</accession>
<organism evidence="1 2">
    <name type="scientific">Gordonia insulae</name>
    <dbReference type="NCBI Taxonomy" id="2420509"/>
    <lineage>
        <taxon>Bacteria</taxon>
        <taxon>Bacillati</taxon>
        <taxon>Actinomycetota</taxon>
        <taxon>Actinomycetes</taxon>
        <taxon>Mycobacteriales</taxon>
        <taxon>Gordoniaceae</taxon>
        <taxon>Gordonia</taxon>
    </lineage>
</organism>
<evidence type="ECO:0008006" key="3">
    <source>
        <dbReference type="Google" id="ProtNLM"/>
    </source>
</evidence>
<evidence type="ECO:0000313" key="1">
    <source>
        <dbReference type="EMBL" id="AZG47510.1"/>
    </source>
</evidence>
<keyword evidence="2" id="KW-1185">Reference proteome</keyword>
<gene>
    <name evidence="1" type="ORF">D7316_04121</name>
</gene>
<dbReference type="Proteomes" id="UP000271469">
    <property type="component" value="Chromosome"/>
</dbReference>
<sequence>MGNVGQVSVTFAVLLWPVDGRSAELHSYEDDVLRLVDEHRGRVVTRVRSVDPDDTHPGETQIIEFDDDAAFESYMADPRRAAMAGRRDECVARTQLWRVDAD</sequence>
<dbReference type="KEGG" id="gom:D7316_04121"/>
<dbReference type="AlphaFoldDB" id="A0A3G8JTL3"/>
<reference evidence="1 2" key="1">
    <citation type="submission" date="2018-11" db="EMBL/GenBank/DDBJ databases">
        <title>Gordonia insulae sp. nov., isolated from an island soil.</title>
        <authorList>
            <person name="Kim Y.S."/>
            <person name="Kim S.B."/>
        </authorList>
    </citation>
    <scope>NUCLEOTIDE SEQUENCE [LARGE SCALE GENOMIC DNA]</scope>
    <source>
        <strain evidence="1 2">MMS17-SY073</strain>
    </source>
</reference>
<evidence type="ECO:0000313" key="2">
    <source>
        <dbReference type="Proteomes" id="UP000271469"/>
    </source>
</evidence>